<sequence>MPYPIPSASRPQELCSKFCCPELVERISLWRARVLPHSSRELPSTTRPKSRHQKPYTRPFASIQSRDTYLHGRNLPEPASDALVLSAHHKNPLSLLSSHDSYNPAIAYRGSYDSELPDPVRSPLTSDNPSYLAGEYCRIMLLHDQLQIKRRQLEIACLRKVGDRDITQQLLDIGAAIQRITKSTHYIVARSRECGLNLDFNTIYAKYCDQLFSAPESKAAQEPDDNFIKMPQARAFSEAWKFSPL</sequence>
<protein>
    <submittedName>
        <fullName evidence="2">Uncharacterized protein</fullName>
    </submittedName>
</protein>
<evidence type="ECO:0000313" key="3">
    <source>
        <dbReference type="Proteomes" id="UP000283269"/>
    </source>
</evidence>
<reference evidence="2 3" key="1">
    <citation type="journal article" date="2018" name="Evol. Lett.">
        <title>Horizontal gene cluster transfer increased hallucinogenic mushroom diversity.</title>
        <authorList>
            <person name="Reynolds H.T."/>
            <person name="Vijayakumar V."/>
            <person name="Gluck-Thaler E."/>
            <person name="Korotkin H.B."/>
            <person name="Matheny P.B."/>
            <person name="Slot J.C."/>
        </authorList>
    </citation>
    <scope>NUCLEOTIDE SEQUENCE [LARGE SCALE GENOMIC DNA]</scope>
    <source>
        <strain evidence="2 3">2631</strain>
    </source>
</reference>
<feature type="region of interest" description="Disordered" evidence="1">
    <location>
        <begin position="38"/>
        <end position="58"/>
    </location>
</feature>
<keyword evidence="3" id="KW-1185">Reference proteome</keyword>
<dbReference type="OrthoDB" id="3031034at2759"/>
<dbReference type="AlphaFoldDB" id="A0A409W0B5"/>
<comment type="caution">
    <text evidence="2">The sequence shown here is derived from an EMBL/GenBank/DDBJ whole genome shotgun (WGS) entry which is preliminary data.</text>
</comment>
<name>A0A409W0B5_PSICY</name>
<evidence type="ECO:0000256" key="1">
    <source>
        <dbReference type="SAM" id="MobiDB-lite"/>
    </source>
</evidence>
<dbReference type="InParanoid" id="A0A409W0B5"/>
<dbReference type="EMBL" id="NHYD01003843">
    <property type="protein sequence ID" value="PPQ71913.1"/>
    <property type="molecule type" value="Genomic_DNA"/>
</dbReference>
<gene>
    <name evidence="2" type="ORF">CVT25_001516</name>
</gene>
<dbReference type="Proteomes" id="UP000283269">
    <property type="component" value="Unassembled WGS sequence"/>
</dbReference>
<accession>A0A409W0B5</accession>
<organism evidence="2 3">
    <name type="scientific">Psilocybe cyanescens</name>
    <dbReference type="NCBI Taxonomy" id="93625"/>
    <lineage>
        <taxon>Eukaryota</taxon>
        <taxon>Fungi</taxon>
        <taxon>Dikarya</taxon>
        <taxon>Basidiomycota</taxon>
        <taxon>Agaricomycotina</taxon>
        <taxon>Agaricomycetes</taxon>
        <taxon>Agaricomycetidae</taxon>
        <taxon>Agaricales</taxon>
        <taxon>Agaricineae</taxon>
        <taxon>Strophariaceae</taxon>
        <taxon>Psilocybe</taxon>
    </lineage>
</organism>
<dbReference type="STRING" id="93625.A0A409W0B5"/>
<proteinExistence type="predicted"/>
<evidence type="ECO:0000313" key="2">
    <source>
        <dbReference type="EMBL" id="PPQ71913.1"/>
    </source>
</evidence>